<accession>A0A246GGA4</accession>
<name>A0A246GGA4_9FLAO</name>
<dbReference type="Proteomes" id="UP000197768">
    <property type="component" value="Unassembled WGS sequence"/>
</dbReference>
<reference evidence="1 2" key="1">
    <citation type="journal article" date="2017" name="Infect. Genet. Evol.">
        <title>Comparative genome analysis of fish pathogen Flavobacterium columnare reveals extensive sequence diversity within the species.</title>
        <authorList>
            <person name="Kayansamruaj P."/>
            <person name="Dong H.T."/>
            <person name="Hirono I."/>
            <person name="Kondo H."/>
            <person name="Senapin S."/>
            <person name="Rodkhum C."/>
        </authorList>
    </citation>
    <scope>NUCLEOTIDE SEQUENCE [LARGE SCALE GENOMIC DNA]</scope>
    <source>
        <strain evidence="1 2">1215</strain>
    </source>
</reference>
<organism evidence="1 2">
    <name type="scientific">Flavobacterium davisii</name>
    <dbReference type="NCBI Taxonomy" id="2906077"/>
    <lineage>
        <taxon>Bacteria</taxon>
        <taxon>Pseudomonadati</taxon>
        <taxon>Bacteroidota</taxon>
        <taxon>Flavobacteriia</taxon>
        <taxon>Flavobacteriales</taxon>
        <taxon>Flavobacteriaceae</taxon>
        <taxon>Flavobacterium</taxon>
    </lineage>
</organism>
<protein>
    <submittedName>
        <fullName evidence="1">Uncharacterized protein</fullName>
    </submittedName>
</protein>
<evidence type="ECO:0000313" key="2">
    <source>
        <dbReference type="Proteomes" id="UP000197768"/>
    </source>
</evidence>
<proteinExistence type="predicted"/>
<dbReference type="AlphaFoldDB" id="A0A246GGA4"/>
<dbReference type="RefSeq" id="WP_235819792.1">
    <property type="nucleotide sequence ID" value="NZ_MTCZ01000149.1"/>
</dbReference>
<comment type="caution">
    <text evidence="1">The sequence shown here is derived from an EMBL/GenBank/DDBJ whole genome shotgun (WGS) entry which is preliminary data.</text>
</comment>
<gene>
    <name evidence="1" type="ORF">BWK59_11775</name>
</gene>
<evidence type="ECO:0000313" key="1">
    <source>
        <dbReference type="EMBL" id="OWP83206.1"/>
    </source>
</evidence>
<dbReference type="Pfam" id="PF19503">
    <property type="entry name" value="DUF6037"/>
    <property type="match status" value="1"/>
</dbReference>
<dbReference type="InterPro" id="IPR046100">
    <property type="entry name" value="DUF6037"/>
</dbReference>
<sequence>KYDNDNKFSTFSFFQEFNNTIPDYKKRFVVKQELLQFYKSEIEENDKLFFDGFIEWNKLNNRKKVSEKNLEKTRILYPEYYDYCKRENVSIRYTAELKKNIHSILF</sequence>
<feature type="non-terminal residue" evidence="1">
    <location>
        <position position="1"/>
    </location>
</feature>
<dbReference type="EMBL" id="MTCZ01000149">
    <property type="protein sequence ID" value="OWP83206.1"/>
    <property type="molecule type" value="Genomic_DNA"/>
</dbReference>